<dbReference type="PANTHER" id="PTHR43179:SF7">
    <property type="entry name" value="RHAMNOSYLTRANSFERASE WBBL"/>
    <property type="match status" value="1"/>
</dbReference>
<dbReference type="Gene3D" id="3.40.50.2000">
    <property type="entry name" value="Glycogen Phosphorylase B"/>
    <property type="match status" value="1"/>
</dbReference>
<name>A0ABT1CEL0_9PROT</name>
<dbReference type="Gene3D" id="3.90.550.10">
    <property type="entry name" value="Spore Coat Polysaccharide Biosynthesis Protein SpsA, Chain A"/>
    <property type="match status" value="1"/>
</dbReference>
<evidence type="ECO:0000313" key="2">
    <source>
        <dbReference type="EMBL" id="MCO6159293.1"/>
    </source>
</evidence>
<dbReference type="CDD" id="cd03801">
    <property type="entry name" value="GT4_PimA-like"/>
    <property type="match status" value="1"/>
</dbReference>
<proteinExistence type="predicted"/>
<reference evidence="2 3" key="1">
    <citation type="submission" date="2022-06" db="EMBL/GenBank/DDBJ databases">
        <title>Whole-genome of Asaia lannensis strain LMG 27011T.</title>
        <authorList>
            <person name="Sombolestani A."/>
        </authorList>
    </citation>
    <scope>NUCLEOTIDE SEQUENCE [LARGE SCALE GENOMIC DNA]</scope>
    <source>
        <strain evidence="2 3">NBRC 102526</strain>
    </source>
</reference>
<keyword evidence="2" id="KW-0328">Glycosyltransferase</keyword>
<dbReference type="EC" id="2.4.-.-" evidence="2"/>
<gene>
    <name evidence="2" type="ORF">NF685_04505</name>
</gene>
<evidence type="ECO:0000259" key="1">
    <source>
        <dbReference type="Pfam" id="PF00535"/>
    </source>
</evidence>
<dbReference type="InterPro" id="IPR001173">
    <property type="entry name" value="Glyco_trans_2-like"/>
</dbReference>
<organism evidence="2 3">
    <name type="scientific">Asaia lannensis NBRC 102526</name>
    <dbReference type="NCBI Taxonomy" id="1307926"/>
    <lineage>
        <taxon>Bacteria</taxon>
        <taxon>Pseudomonadati</taxon>
        <taxon>Pseudomonadota</taxon>
        <taxon>Alphaproteobacteria</taxon>
        <taxon>Acetobacterales</taxon>
        <taxon>Acetobacteraceae</taxon>
        <taxon>Asaia</taxon>
    </lineage>
</organism>
<feature type="domain" description="Glycosyltransferase 2-like" evidence="1">
    <location>
        <begin position="349"/>
        <end position="489"/>
    </location>
</feature>
<dbReference type="Pfam" id="PF00535">
    <property type="entry name" value="Glycos_transf_2"/>
    <property type="match status" value="1"/>
</dbReference>
<dbReference type="SUPFAM" id="SSF53756">
    <property type="entry name" value="UDP-Glycosyltransferase/glycogen phosphorylase"/>
    <property type="match status" value="1"/>
</dbReference>
<evidence type="ECO:0000313" key="3">
    <source>
        <dbReference type="Proteomes" id="UP001523401"/>
    </source>
</evidence>
<dbReference type="Pfam" id="PF13692">
    <property type="entry name" value="Glyco_trans_1_4"/>
    <property type="match status" value="1"/>
</dbReference>
<dbReference type="InterPro" id="IPR029044">
    <property type="entry name" value="Nucleotide-diphossugar_trans"/>
</dbReference>
<dbReference type="RefSeq" id="WP_252848749.1">
    <property type="nucleotide sequence ID" value="NZ_BAPW01000012.1"/>
</dbReference>
<dbReference type="EMBL" id="JAMXQU010000002">
    <property type="protein sequence ID" value="MCO6159293.1"/>
    <property type="molecule type" value="Genomic_DNA"/>
</dbReference>
<keyword evidence="2" id="KW-0808">Transferase</keyword>
<dbReference type="CDD" id="cd04186">
    <property type="entry name" value="GT_2_like_c"/>
    <property type="match status" value="1"/>
</dbReference>
<keyword evidence="3" id="KW-1185">Reference proteome</keyword>
<accession>A0ABT1CEL0</accession>
<protein>
    <submittedName>
        <fullName evidence="2">Glycosyltransferase</fullName>
        <ecNumber evidence="2">2.4.-.-</ecNumber>
    </submittedName>
</protein>
<dbReference type="GO" id="GO:0016757">
    <property type="term" value="F:glycosyltransferase activity"/>
    <property type="evidence" value="ECO:0007669"/>
    <property type="project" value="UniProtKB-KW"/>
</dbReference>
<sequence>MEQARIAKWRLVDETWYLDQHPEAAAEIADNGLRDAAEHYETIGKSFGFSPNRYFDETWYRQAFPEIYAEICRGELASGFDHYCETGYRTRAPHWLFSESYYRTRYAEIVSEAIADGLYENGYDHFLETGDLQGLAGHWFADPSTLSFTCPDDIVALFGEKGLFGTIVFDRPDLADHYRISWYFDPVWYRAIYPEVAREIEAGRYVSCLHHYLTNQTPRQFNPQEWFDEQYYLRVNGDVLPSIENGAFRNGYAHFVLCGASEGRSPAEGVNLRLFAERPQTRALLDAGIYDNLYTCWVARRIRYGEGGDAPPPDEDQTRRLFEAEARIQSRITARRGPDFTYEGEPELSVIMVLHDKFALTLQALASLRGNYSGAIQLVLVDSASNDETRHIEQVVRGAEVLRYRYNIGYLDGCNAALEKVRASSVLYLNNDLRLYPHAIRNALSRLHSAPDVAAVGAKLIRSNMWLQEAGSIIWRDGATYGYRRQDNPTIPEANFVRDVDYCSAAFLMVRSAVARALGGFDTLYRPAYFEDTDFCLRIVRSGKRIVYDPSVVVEHLEFGSSGTIGSQAQIKINHRVFGRQHQDYLRQQLPAHVRNAVLARSQRGTKRRILFIEDRIPVRALGSGYVRSNDLLWAMSALDYQVTVFPVLPRPTGPLDLANDFPDDIELMAHSDLSQLNAFIEERAGYYDAIWIGRTHNLTRLLPVLTEQSRHLPVDSVILDTEVIAAPRTIEKARFHPPQKKLASLDEMVANELEAAHYCQQIIVVSEHDAALVRKAGYDNVSVLGHALSLRPDRAGFAERRDMLFVGALHDVDAPNYDSLFWLIHDVLPELDEHLPPDVRITVAGFVHPSVDVSSLRGANRVNWIGAVDDLDALYRSHRLFIAPTRYAGGLPYKIHEAAAHGLPVVATRLLCQQMGWEDGLEIVSASSEDPITFAFAMAELYGNEEKWTMIRSGALRAVERDCNPARFTAALGDIIEASVAPVGSHV</sequence>
<dbReference type="Proteomes" id="UP001523401">
    <property type="component" value="Unassembled WGS sequence"/>
</dbReference>
<dbReference type="PANTHER" id="PTHR43179">
    <property type="entry name" value="RHAMNOSYLTRANSFERASE WBBL"/>
    <property type="match status" value="1"/>
</dbReference>
<dbReference type="SUPFAM" id="SSF53448">
    <property type="entry name" value="Nucleotide-diphospho-sugar transferases"/>
    <property type="match status" value="1"/>
</dbReference>
<comment type="caution">
    <text evidence="2">The sequence shown here is derived from an EMBL/GenBank/DDBJ whole genome shotgun (WGS) entry which is preliminary data.</text>
</comment>